<evidence type="ECO:0000256" key="3">
    <source>
        <dbReference type="ARBA" id="ARBA00023274"/>
    </source>
</evidence>
<dbReference type="EMBL" id="JAIFTL010000192">
    <property type="protein sequence ID" value="KAG9321639.1"/>
    <property type="molecule type" value="Genomic_DNA"/>
</dbReference>
<gene>
    <name evidence="5" type="ORF">KVV02_005437</name>
</gene>
<evidence type="ECO:0000313" key="6">
    <source>
        <dbReference type="Proteomes" id="UP000717515"/>
    </source>
</evidence>
<feature type="region of interest" description="Disordered" evidence="4">
    <location>
        <begin position="477"/>
        <end position="554"/>
    </location>
</feature>
<reference evidence="5" key="1">
    <citation type="submission" date="2021-07" db="EMBL/GenBank/DDBJ databases">
        <title>Draft genome of Mortierella alpina, strain LL118, isolated from an aspen leaf litter sample.</title>
        <authorList>
            <person name="Yang S."/>
            <person name="Vinatzer B.A."/>
        </authorList>
    </citation>
    <scope>NUCLEOTIDE SEQUENCE</scope>
    <source>
        <strain evidence="5">LL118</strain>
    </source>
</reference>
<feature type="compositionally biased region" description="Basic and acidic residues" evidence="4">
    <location>
        <begin position="276"/>
        <end position="285"/>
    </location>
</feature>
<feature type="compositionally biased region" description="Low complexity" evidence="4">
    <location>
        <begin position="503"/>
        <end position="512"/>
    </location>
</feature>
<protein>
    <recommendedName>
        <fullName evidence="7">40S ribosomal protein S21</fullName>
    </recommendedName>
</protein>
<sequence length="598" mass="66542">METPQITLETYVPRKCSATNRLIGAKDHASVQINIGGVDENGRYTGSFTTYALSGYVRAQSEADDSINRLATKDGLLSMVWNYQNQRMSTMDKDSFEAAMRIIRLALQDRINHTAQTALANDILCTAVGLRSASLVDQLFLSENDVARIESIFHHSSRFNQLDLLSIGQDHVFVIHRELLLQDIYDFLSYSPKGLQRVFVNVDYRLSQPEIIPGNRYKPLEDYLREVLLPDIKQRIASWDEAERVSRPLEIPVTLSMVTLVGWLSSYPVNYVHPTRERPEKRKLEADDDDDDDDDQDCGRNCLANQLLVLTSVQLEPSETVNGLKDHLMMSFSYPAELAERFMDRSLLSPESPCSPCEPSESFLSGTGASGSVRERVGSQYQVDDDDDDDDGQEFVDASDAEFTEPEGDPEDDGCCSGASAQQGSVTNSSTQHPSPLKLSVTSATAAVPLATVSSTSPTTTTGTICLPDCDPDCMPGSLTETTTPSLQTQFHPQLQPPPQPQPNSSKPPLLQGRPRSHTYAHPEKKKPEEVVVSRPRSRRLPSSESYDQNKHLPFNNPDILAAGRSFLHQLHTRFQKQTVWKAWEVGQEKVTLPVVAM</sequence>
<feature type="compositionally biased region" description="Basic and acidic residues" evidence="4">
    <location>
        <begin position="521"/>
        <end position="532"/>
    </location>
</feature>
<dbReference type="Gene3D" id="3.30.1230.20">
    <property type="match status" value="1"/>
</dbReference>
<dbReference type="Proteomes" id="UP000717515">
    <property type="component" value="Unassembled WGS sequence"/>
</dbReference>
<dbReference type="GO" id="GO:0006412">
    <property type="term" value="P:translation"/>
    <property type="evidence" value="ECO:0007669"/>
    <property type="project" value="InterPro"/>
</dbReference>
<dbReference type="InterPro" id="IPR038579">
    <property type="entry name" value="Ribosomal_eS21_sf"/>
</dbReference>
<keyword evidence="2" id="KW-0689">Ribosomal protein</keyword>
<dbReference type="PANTHER" id="PTHR10442">
    <property type="entry name" value="40S RIBOSOMAL PROTEIN S21"/>
    <property type="match status" value="1"/>
</dbReference>
<dbReference type="InterPro" id="IPR001931">
    <property type="entry name" value="Ribosomal_eS21"/>
</dbReference>
<name>A0A9P8CX00_MORAP</name>
<evidence type="ECO:0008006" key="7">
    <source>
        <dbReference type="Google" id="ProtNLM"/>
    </source>
</evidence>
<feature type="region of interest" description="Disordered" evidence="4">
    <location>
        <begin position="348"/>
        <end position="374"/>
    </location>
</feature>
<dbReference type="AlphaFoldDB" id="A0A9P8CX00"/>
<evidence type="ECO:0000256" key="1">
    <source>
        <dbReference type="ARBA" id="ARBA00010228"/>
    </source>
</evidence>
<keyword evidence="3" id="KW-0687">Ribonucleoprotein</keyword>
<dbReference type="Pfam" id="PF14953">
    <property type="entry name" value="DUF4504"/>
    <property type="match status" value="1"/>
</dbReference>
<comment type="similarity">
    <text evidence="1">Belongs to the eukaryotic ribosomal protein eS21 family.</text>
</comment>
<feature type="compositionally biased region" description="Acidic residues" evidence="4">
    <location>
        <begin position="402"/>
        <end position="414"/>
    </location>
</feature>
<dbReference type="GO" id="GO:0022626">
    <property type="term" value="C:cytosolic ribosome"/>
    <property type="evidence" value="ECO:0007669"/>
    <property type="project" value="UniProtKB-ARBA"/>
</dbReference>
<feature type="compositionally biased region" description="Low complexity" evidence="4">
    <location>
        <begin position="533"/>
        <end position="546"/>
    </location>
</feature>
<organism evidence="5 6">
    <name type="scientific">Mortierella alpina</name>
    <name type="common">Oleaginous fungus</name>
    <name type="synonym">Mortierella renispora</name>
    <dbReference type="NCBI Taxonomy" id="64518"/>
    <lineage>
        <taxon>Eukaryota</taxon>
        <taxon>Fungi</taxon>
        <taxon>Fungi incertae sedis</taxon>
        <taxon>Mucoromycota</taxon>
        <taxon>Mortierellomycotina</taxon>
        <taxon>Mortierellomycetes</taxon>
        <taxon>Mortierellales</taxon>
        <taxon>Mortierellaceae</taxon>
        <taxon>Mortierella</taxon>
    </lineage>
</organism>
<feature type="compositionally biased region" description="Low complexity" evidence="4">
    <location>
        <begin position="348"/>
        <end position="365"/>
    </location>
</feature>
<dbReference type="GO" id="GO:0042274">
    <property type="term" value="P:ribosomal small subunit biogenesis"/>
    <property type="evidence" value="ECO:0007669"/>
    <property type="project" value="UniProtKB-ARBA"/>
</dbReference>
<feature type="compositionally biased region" description="Acidic residues" evidence="4">
    <location>
        <begin position="286"/>
        <end position="296"/>
    </location>
</feature>
<evidence type="ECO:0000256" key="4">
    <source>
        <dbReference type="SAM" id="MobiDB-lite"/>
    </source>
</evidence>
<comment type="caution">
    <text evidence="5">The sequence shown here is derived from an EMBL/GenBank/DDBJ whole genome shotgun (WGS) entry which is preliminary data.</text>
</comment>
<feature type="compositionally biased region" description="Polar residues" evidence="4">
    <location>
        <begin position="419"/>
        <end position="438"/>
    </location>
</feature>
<dbReference type="Pfam" id="PF01249">
    <property type="entry name" value="Ribosomal_S21e"/>
    <property type="match status" value="1"/>
</dbReference>
<evidence type="ECO:0000256" key="2">
    <source>
        <dbReference type="ARBA" id="ARBA00022980"/>
    </source>
</evidence>
<feature type="region of interest" description="Disordered" evidence="4">
    <location>
        <begin position="402"/>
        <end position="438"/>
    </location>
</feature>
<dbReference type="InterPro" id="IPR027850">
    <property type="entry name" value="DUF4504"/>
</dbReference>
<dbReference type="FunFam" id="3.30.1230.20:FF:000001">
    <property type="entry name" value="40S ribosomal protein S21"/>
    <property type="match status" value="1"/>
</dbReference>
<proteinExistence type="inferred from homology"/>
<dbReference type="GO" id="GO:1990904">
    <property type="term" value="C:ribonucleoprotein complex"/>
    <property type="evidence" value="ECO:0007669"/>
    <property type="project" value="UniProtKB-KW"/>
</dbReference>
<accession>A0A9P8CX00</accession>
<evidence type="ECO:0000313" key="5">
    <source>
        <dbReference type="EMBL" id="KAG9321639.1"/>
    </source>
</evidence>
<feature type="region of interest" description="Disordered" evidence="4">
    <location>
        <begin position="276"/>
        <end position="298"/>
    </location>
</feature>
<dbReference type="GO" id="GO:0003735">
    <property type="term" value="F:structural constituent of ribosome"/>
    <property type="evidence" value="ECO:0007669"/>
    <property type="project" value="InterPro"/>
</dbReference>